<proteinExistence type="predicted"/>
<accession>A0A811S604</accession>
<dbReference type="PANTHER" id="PTHR48258">
    <property type="entry name" value="DUF4218 DOMAIN-CONTAINING PROTEIN-RELATED"/>
    <property type="match status" value="1"/>
</dbReference>
<sequence>MSADEKKLFCEILKGVKFSDGYASNIRHNIHVNEKKIFGLKSHECHIILQHLLPLAVRKILPEMVSARVIRISNFFKKLCSPVIRRSDMDSLEADIAETLSLLEAIFPPSFFDIMVDLMAKYDIHADGMYWVLNTAGKKWKELKANLKKHYFDDKLIEEQLKKKYGDRVNDSDWEYLITHWMSPGFGVRTEIAKANHAKLAIHHTSGTKNFARSRHELV</sequence>
<dbReference type="EMBL" id="CAJGYO010000018">
    <property type="protein sequence ID" value="CAD6336751.1"/>
    <property type="molecule type" value="Genomic_DNA"/>
</dbReference>
<dbReference type="OrthoDB" id="1933987at2759"/>
<comment type="caution">
    <text evidence="2">The sequence shown here is derived from an EMBL/GenBank/DDBJ whole genome shotgun (WGS) entry which is preliminary data.</text>
</comment>
<dbReference type="Proteomes" id="UP000604825">
    <property type="component" value="Unassembled WGS sequence"/>
</dbReference>
<keyword evidence="3" id="KW-1185">Reference proteome</keyword>
<dbReference type="Pfam" id="PF13960">
    <property type="entry name" value="DUF4218"/>
    <property type="match status" value="1"/>
</dbReference>
<gene>
    <name evidence="2" type="ORF">NCGR_LOCUS60849</name>
</gene>
<reference evidence="2" key="1">
    <citation type="submission" date="2020-10" db="EMBL/GenBank/DDBJ databases">
        <authorList>
            <person name="Han B."/>
            <person name="Lu T."/>
            <person name="Zhao Q."/>
            <person name="Huang X."/>
            <person name="Zhao Y."/>
        </authorList>
    </citation>
    <scope>NUCLEOTIDE SEQUENCE</scope>
</reference>
<feature type="domain" description="DUF4218" evidence="1">
    <location>
        <begin position="79"/>
        <end position="120"/>
    </location>
</feature>
<organism evidence="2 3">
    <name type="scientific">Miscanthus lutarioriparius</name>
    <dbReference type="NCBI Taxonomy" id="422564"/>
    <lineage>
        <taxon>Eukaryota</taxon>
        <taxon>Viridiplantae</taxon>
        <taxon>Streptophyta</taxon>
        <taxon>Embryophyta</taxon>
        <taxon>Tracheophyta</taxon>
        <taxon>Spermatophyta</taxon>
        <taxon>Magnoliopsida</taxon>
        <taxon>Liliopsida</taxon>
        <taxon>Poales</taxon>
        <taxon>Poaceae</taxon>
        <taxon>PACMAD clade</taxon>
        <taxon>Panicoideae</taxon>
        <taxon>Andropogonodae</taxon>
        <taxon>Andropogoneae</taxon>
        <taxon>Saccharinae</taxon>
        <taxon>Miscanthus</taxon>
    </lineage>
</organism>
<name>A0A811S604_9POAL</name>
<evidence type="ECO:0000313" key="2">
    <source>
        <dbReference type="EMBL" id="CAD6336751.1"/>
    </source>
</evidence>
<dbReference type="PANTHER" id="PTHR48258:SF8">
    <property type="entry name" value="DUF4216 DOMAIN-CONTAINING PROTEIN"/>
    <property type="match status" value="1"/>
</dbReference>
<dbReference type="InterPro" id="IPR025452">
    <property type="entry name" value="DUF4218"/>
</dbReference>
<evidence type="ECO:0000313" key="3">
    <source>
        <dbReference type="Proteomes" id="UP000604825"/>
    </source>
</evidence>
<protein>
    <recommendedName>
        <fullName evidence="1">DUF4218 domain-containing protein</fullName>
    </recommendedName>
</protein>
<evidence type="ECO:0000259" key="1">
    <source>
        <dbReference type="Pfam" id="PF13960"/>
    </source>
</evidence>
<dbReference type="AlphaFoldDB" id="A0A811S604"/>